<reference evidence="1 2" key="1">
    <citation type="journal article" date="2022" name="Genome Biol. Evol.">
        <title>The Spruce Budworm Genome: Reconstructing the Evolutionary History of Antifreeze Proteins.</title>
        <authorList>
            <person name="Beliveau C."/>
            <person name="Gagne P."/>
            <person name="Picq S."/>
            <person name="Vernygora O."/>
            <person name="Keeling C.I."/>
            <person name="Pinkney K."/>
            <person name="Doucet D."/>
            <person name="Wen F."/>
            <person name="Johnston J.S."/>
            <person name="Maaroufi H."/>
            <person name="Boyle B."/>
            <person name="Laroche J."/>
            <person name="Dewar K."/>
            <person name="Juretic N."/>
            <person name="Blackburn G."/>
            <person name="Nisole A."/>
            <person name="Brunet B."/>
            <person name="Brandao M."/>
            <person name="Lumley L."/>
            <person name="Duan J."/>
            <person name="Quan G."/>
            <person name="Lucarotti C.J."/>
            <person name="Roe A.D."/>
            <person name="Sperling F.A.H."/>
            <person name="Levesque R.C."/>
            <person name="Cusson M."/>
        </authorList>
    </citation>
    <scope>NUCLEOTIDE SEQUENCE [LARGE SCALE GENOMIC DNA]</scope>
    <source>
        <strain evidence="1">Glfc:IPQL:Cfum</strain>
    </source>
</reference>
<dbReference type="Proteomes" id="UP001064048">
    <property type="component" value="Chromosome 9"/>
</dbReference>
<proteinExistence type="predicted"/>
<accession>A0ACC0L1S4</accession>
<sequence>MLSGGSGAELTLLSGSEAGGAEASEAEAGGAEAGGAEADGAEAGGAEAVERRQRSRGSGAERTLLSGAEAVELIDGDGDDSGADYDDWIDCSSSTVMAIGVRRRYYIIIRLIVILVKAIFWPDAALREESKPLCTPPLQDLHRAVHGKLTRRHPQRMVSQPDLQPQYLMVQEAYFLLPTLFCLSPSPRRWTWYGNFWFQSVSPYLARLVSCTQCMFIESMSIPCPSSWGWTKAKEKDSRIVGSYSDLVAIKPLGPLWLQIWLRYHALWVSSGQVTMHCPVSTSADEPEEDL</sequence>
<comment type="caution">
    <text evidence="1">The sequence shown here is derived from an EMBL/GenBank/DDBJ whole genome shotgun (WGS) entry which is preliminary data.</text>
</comment>
<protein>
    <submittedName>
        <fullName evidence="1">Uncharacterized protein</fullName>
    </submittedName>
</protein>
<dbReference type="EMBL" id="CM046109">
    <property type="protein sequence ID" value="KAI8442349.1"/>
    <property type="molecule type" value="Genomic_DNA"/>
</dbReference>
<evidence type="ECO:0000313" key="2">
    <source>
        <dbReference type="Proteomes" id="UP001064048"/>
    </source>
</evidence>
<name>A0ACC0L1S4_CHOFU</name>
<gene>
    <name evidence="1" type="ORF">MSG28_005876</name>
</gene>
<evidence type="ECO:0000313" key="1">
    <source>
        <dbReference type="EMBL" id="KAI8442349.1"/>
    </source>
</evidence>
<organism evidence="1 2">
    <name type="scientific">Choristoneura fumiferana</name>
    <name type="common">Spruce budworm moth</name>
    <name type="synonym">Archips fumiferana</name>
    <dbReference type="NCBI Taxonomy" id="7141"/>
    <lineage>
        <taxon>Eukaryota</taxon>
        <taxon>Metazoa</taxon>
        <taxon>Ecdysozoa</taxon>
        <taxon>Arthropoda</taxon>
        <taxon>Hexapoda</taxon>
        <taxon>Insecta</taxon>
        <taxon>Pterygota</taxon>
        <taxon>Neoptera</taxon>
        <taxon>Endopterygota</taxon>
        <taxon>Lepidoptera</taxon>
        <taxon>Glossata</taxon>
        <taxon>Ditrysia</taxon>
        <taxon>Tortricoidea</taxon>
        <taxon>Tortricidae</taxon>
        <taxon>Tortricinae</taxon>
        <taxon>Choristoneura</taxon>
    </lineage>
</organism>
<keyword evidence="2" id="KW-1185">Reference proteome</keyword>